<dbReference type="InterPro" id="IPR051132">
    <property type="entry name" value="3-5_Exonuclease_domain"/>
</dbReference>
<evidence type="ECO:0000256" key="9">
    <source>
        <dbReference type="ARBA" id="ARBA00022801"/>
    </source>
</evidence>
<keyword evidence="11" id="KW-1133">Transmembrane helix</keyword>
<dbReference type="GO" id="GO:0003676">
    <property type="term" value="F:nucleic acid binding"/>
    <property type="evidence" value="ECO:0007669"/>
    <property type="project" value="InterPro"/>
</dbReference>
<evidence type="ECO:0000256" key="20">
    <source>
        <dbReference type="SAM" id="SignalP"/>
    </source>
</evidence>
<dbReference type="OrthoDB" id="1920326at2759"/>
<evidence type="ECO:0000256" key="14">
    <source>
        <dbReference type="ARBA" id="ARBA00061005"/>
    </source>
</evidence>
<evidence type="ECO:0000256" key="7">
    <source>
        <dbReference type="ARBA" id="ARBA00022722"/>
    </source>
</evidence>
<feature type="chain" id="PRO_5027535288" description="Exonuclease 3'-5' domain-containing protein 2" evidence="20">
    <location>
        <begin position="21"/>
        <end position="610"/>
    </location>
</feature>
<dbReference type="EC" id="3.1.11.1" evidence="5"/>
<evidence type="ECO:0000256" key="4">
    <source>
        <dbReference type="ARBA" id="ARBA00004325"/>
    </source>
</evidence>
<keyword evidence="7" id="KW-0540">Nuclease</keyword>
<dbReference type="GO" id="GO:0008310">
    <property type="term" value="F:single-stranded DNA 3'-5' DNA exonuclease activity"/>
    <property type="evidence" value="ECO:0007669"/>
    <property type="project" value="UniProtKB-EC"/>
</dbReference>
<dbReference type="GO" id="GO:0005634">
    <property type="term" value="C:nucleus"/>
    <property type="evidence" value="ECO:0007669"/>
    <property type="project" value="TreeGrafter"/>
</dbReference>
<dbReference type="GO" id="GO:0046872">
    <property type="term" value="F:metal ion binding"/>
    <property type="evidence" value="ECO:0007669"/>
    <property type="project" value="UniProtKB-KW"/>
</dbReference>
<evidence type="ECO:0000256" key="3">
    <source>
        <dbReference type="ARBA" id="ARBA00001946"/>
    </source>
</evidence>
<reference evidence="23" key="1">
    <citation type="submission" date="2025-08" db="UniProtKB">
        <authorList>
            <consortium name="RefSeq"/>
        </authorList>
    </citation>
    <scope>IDENTIFICATION</scope>
    <source>
        <tissue evidence="23">Gonad</tissue>
    </source>
</reference>
<dbReference type="Proteomes" id="UP000515135">
    <property type="component" value="Unplaced"/>
</dbReference>
<keyword evidence="8" id="KW-0479">Metal-binding</keyword>
<keyword evidence="22" id="KW-1185">Reference proteome</keyword>
<dbReference type="Gene3D" id="3.30.420.10">
    <property type="entry name" value="Ribonuclease H-like superfamily/Ribonuclease H"/>
    <property type="match status" value="1"/>
</dbReference>
<comment type="cofactor">
    <cofactor evidence="2">
        <name>Mn(2+)</name>
        <dbReference type="ChEBI" id="CHEBI:29035"/>
    </cofactor>
</comment>
<evidence type="ECO:0000256" key="1">
    <source>
        <dbReference type="ARBA" id="ARBA00000563"/>
    </source>
</evidence>
<evidence type="ECO:0000256" key="2">
    <source>
        <dbReference type="ARBA" id="ARBA00001936"/>
    </source>
</evidence>
<protein>
    <recommendedName>
        <fullName evidence="16">Exonuclease 3'-5' domain-containing protein 2</fullName>
        <ecNumber evidence="5">3.1.11.1</ecNumber>
    </recommendedName>
    <alternativeName>
        <fullName evidence="18">3'-5' exoribonuclease EXD2</fullName>
    </alternativeName>
    <alternativeName>
        <fullName evidence="17">Exonuclease 3'-5' domain-like-containing protein 2</fullName>
    </alternativeName>
</protein>
<name>A0A6P4YMW0_BRABE</name>
<evidence type="ECO:0000256" key="18">
    <source>
        <dbReference type="ARBA" id="ARBA00082634"/>
    </source>
</evidence>
<keyword evidence="9" id="KW-0378">Hydrolase</keyword>
<keyword evidence="20" id="KW-0732">Signal</keyword>
<comment type="subcellular location">
    <subcellularLocation>
        <location evidence="4">Mitochondrion membrane</location>
    </subcellularLocation>
</comment>
<organism evidence="22 23">
    <name type="scientific">Branchiostoma belcheri</name>
    <name type="common">Amphioxus</name>
    <dbReference type="NCBI Taxonomy" id="7741"/>
    <lineage>
        <taxon>Eukaryota</taxon>
        <taxon>Metazoa</taxon>
        <taxon>Chordata</taxon>
        <taxon>Cephalochordata</taxon>
        <taxon>Leptocardii</taxon>
        <taxon>Amphioxiformes</taxon>
        <taxon>Branchiostomatidae</taxon>
        <taxon>Branchiostoma</taxon>
    </lineage>
</organism>
<dbReference type="InterPro" id="IPR002562">
    <property type="entry name" value="3'-5'_exonuclease_dom"/>
</dbReference>
<feature type="domain" description="3'-5' exonuclease" evidence="21">
    <location>
        <begin position="43"/>
        <end position="227"/>
    </location>
</feature>
<keyword evidence="13" id="KW-0472">Membrane</keyword>
<dbReference type="CDD" id="cd06141">
    <property type="entry name" value="WRN_exo"/>
    <property type="match status" value="1"/>
</dbReference>
<evidence type="ECO:0000256" key="16">
    <source>
        <dbReference type="ARBA" id="ARBA00069878"/>
    </source>
</evidence>
<evidence type="ECO:0000256" key="12">
    <source>
        <dbReference type="ARBA" id="ARBA00023128"/>
    </source>
</evidence>
<sequence>MIHPMVLMTTSLTICGWVMSWLEHYHNGRWETFLQRDPADARITVVDTETSCEAVCGRLVSGAGLGDLQALGFDCEWVTRGGTARPVSLLQLASRGGECGLFRVCRLSDDWEIPRCVRDLLADRNVLKVGVACYEDSRRLERDYGITVRGCVDLRHLAIRHKSLQNGRLGLQALAERVLGVNMEKSRTVRCSDWEAQELSQEQITYAANDALVSVDIFTTFLKWKLQQNASNNDQGRFPTTADMRTAVKAMCQGLVDVPFSGSYKGGRKRNGRNNKVQHLNGGPFHNEDMGTPQNHGEEEGLSCNGEADLDAIQNHKDRAPAARRVKGYTVRRSPLYHNCQLRAPDGTLLCTIDRKKVQWYLQKDLGELVSEDPLTIQLKFEPSGRPSSQDDQYYLSVKENVCCVCGRSESYIRKNVVPHEYRRHFPRAMKDHLSHDVLLLCTVCHQQTSYHDNRLRNQIAREFNAPLGSEDNVKFLEDPVRRKARTAAKALLRDNNKIPAERKSELETQVKEHYNTEELTTSMLAEAASLETRIENENFVPHAEKVVRSLLERENGLVSFEKRWRRHFLDNMKPQFLPPLWSVDHNHGRLERSGAAERDGQAVGDQTST</sequence>
<dbReference type="SMART" id="SM00474">
    <property type="entry name" value="35EXOc"/>
    <property type="match status" value="1"/>
</dbReference>
<comment type="catalytic activity">
    <reaction evidence="1">
        <text>Exonucleolytic cleavage in the 3'- to 5'-direction to yield nucleoside 5'-phosphates.</text>
        <dbReference type="EC" id="3.1.11.1"/>
    </reaction>
</comment>
<dbReference type="KEGG" id="bbel:109465587"/>
<dbReference type="FunFam" id="3.30.420.10:FF:000041">
    <property type="entry name" value="Exonuclease 3'-5' domain containing 2"/>
    <property type="match status" value="1"/>
</dbReference>
<keyword evidence="6" id="KW-0812">Transmembrane</keyword>
<dbReference type="AlphaFoldDB" id="A0A6P4YMW0"/>
<keyword evidence="12" id="KW-0496">Mitochondrion</keyword>
<feature type="region of interest" description="Disordered" evidence="19">
    <location>
        <begin position="263"/>
        <end position="301"/>
    </location>
</feature>
<comment type="cofactor">
    <cofactor evidence="3">
        <name>Mg(2+)</name>
        <dbReference type="ChEBI" id="CHEBI:18420"/>
    </cofactor>
</comment>
<evidence type="ECO:0000313" key="23">
    <source>
        <dbReference type="RefSeq" id="XP_019618501.1"/>
    </source>
</evidence>
<feature type="signal peptide" evidence="20">
    <location>
        <begin position="1"/>
        <end position="20"/>
    </location>
</feature>
<evidence type="ECO:0000256" key="6">
    <source>
        <dbReference type="ARBA" id="ARBA00022692"/>
    </source>
</evidence>
<dbReference type="RefSeq" id="XP_019618501.1">
    <property type="nucleotide sequence ID" value="XM_019762942.1"/>
</dbReference>
<evidence type="ECO:0000256" key="5">
    <source>
        <dbReference type="ARBA" id="ARBA00012108"/>
    </source>
</evidence>
<dbReference type="PANTHER" id="PTHR13620">
    <property type="entry name" value="3-5 EXONUCLEASE"/>
    <property type="match status" value="1"/>
</dbReference>
<comment type="subunit">
    <text evidence="15">Homodimer. Interacts with RBBP8, MRE11 and BRCA1.</text>
</comment>
<dbReference type="InterPro" id="IPR012337">
    <property type="entry name" value="RNaseH-like_sf"/>
</dbReference>
<evidence type="ECO:0000256" key="15">
    <source>
        <dbReference type="ARBA" id="ARBA00064376"/>
    </source>
</evidence>
<keyword evidence="10" id="KW-0269">Exonuclease</keyword>
<proteinExistence type="inferred from homology"/>
<evidence type="ECO:0000256" key="10">
    <source>
        <dbReference type="ARBA" id="ARBA00022839"/>
    </source>
</evidence>
<dbReference type="GeneID" id="109465587"/>
<evidence type="ECO:0000256" key="13">
    <source>
        <dbReference type="ARBA" id="ARBA00023136"/>
    </source>
</evidence>
<evidence type="ECO:0000256" key="11">
    <source>
        <dbReference type="ARBA" id="ARBA00022989"/>
    </source>
</evidence>
<gene>
    <name evidence="23" type="primary">LOC109465587</name>
</gene>
<dbReference type="Pfam" id="PF01612">
    <property type="entry name" value="DNA_pol_A_exo1"/>
    <property type="match status" value="1"/>
</dbReference>
<accession>A0A6P4YMW0</accession>
<evidence type="ECO:0000259" key="21">
    <source>
        <dbReference type="SMART" id="SM00474"/>
    </source>
</evidence>
<dbReference type="GO" id="GO:0031966">
    <property type="term" value="C:mitochondrial membrane"/>
    <property type="evidence" value="ECO:0007669"/>
    <property type="project" value="UniProtKB-SubCell"/>
</dbReference>
<dbReference type="SUPFAM" id="SSF53098">
    <property type="entry name" value="Ribonuclease H-like"/>
    <property type="match status" value="1"/>
</dbReference>
<comment type="similarity">
    <text evidence="14">Belongs to the EXD2 family.</text>
</comment>
<evidence type="ECO:0000256" key="8">
    <source>
        <dbReference type="ARBA" id="ARBA00022723"/>
    </source>
</evidence>
<dbReference type="PANTHER" id="PTHR13620:SF104">
    <property type="entry name" value="EXONUCLEASE 3'-5' DOMAIN-CONTAINING PROTEIN 2"/>
    <property type="match status" value="1"/>
</dbReference>
<evidence type="ECO:0000256" key="17">
    <source>
        <dbReference type="ARBA" id="ARBA00075515"/>
    </source>
</evidence>
<dbReference type="InterPro" id="IPR036397">
    <property type="entry name" value="RNaseH_sf"/>
</dbReference>
<dbReference type="GO" id="GO:0006310">
    <property type="term" value="P:DNA recombination"/>
    <property type="evidence" value="ECO:0007669"/>
    <property type="project" value="UniProtKB-ARBA"/>
</dbReference>
<evidence type="ECO:0000256" key="19">
    <source>
        <dbReference type="SAM" id="MobiDB-lite"/>
    </source>
</evidence>
<dbReference type="GO" id="GO:0000175">
    <property type="term" value="F:3'-5'-RNA exonuclease activity"/>
    <property type="evidence" value="ECO:0007669"/>
    <property type="project" value="UniProtKB-ARBA"/>
</dbReference>
<evidence type="ECO:0000313" key="22">
    <source>
        <dbReference type="Proteomes" id="UP000515135"/>
    </source>
</evidence>